<dbReference type="PANTHER" id="PTHR11054:SF0">
    <property type="entry name" value="6-PHOSPHOGLUCONOLACTONASE"/>
    <property type="match status" value="1"/>
</dbReference>
<dbReference type="InterPro" id="IPR005900">
    <property type="entry name" value="6-phosphogluconolactonase_DevB"/>
</dbReference>
<proteinExistence type="inferred from homology"/>
<accession>A0ABQ8FDM1</accession>
<dbReference type="InterPro" id="IPR037171">
    <property type="entry name" value="NagB/RpiA_transferase-like"/>
</dbReference>
<dbReference type="InterPro" id="IPR006148">
    <property type="entry name" value="Glc/Gal-6P_isomerase"/>
</dbReference>
<dbReference type="EC" id="3.1.1.31" evidence="2"/>
<evidence type="ECO:0000256" key="1">
    <source>
        <dbReference type="ARBA" id="ARBA00010662"/>
    </source>
</evidence>
<evidence type="ECO:0000313" key="5">
    <source>
        <dbReference type="Proteomes" id="UP001648503"/>
    </source>
</evidence>
<organism evidence="4 5">
    <name type="scientific">Batrachochytrium salamandrivorans</name>
    <dbReference type="NCBI Taxonomy" id="1357716"/>
    <lineage>
        <taxon>Eukaryota</taxon>
        <taxon>Fungi</taxon>
        <taxon>Fungi incertae sedis</taxon>
        <taxon>Chytridiomycota</taxon>
        <taxon>Chytridiomycota incertae sedis</taxon>
        <taxon>Chytridiomycetes</taxon>
        <taxon>Rhizophydiales</taxon>
        <taxon>Rhizophydiales incertae sedis</taxon>
        <taxon>Batrachochytrium</taxon>
    </lineage>
</organism>
<evidence type="ECO:0000313" key="4">
    <source>
        <dbReference type="EMBL" id="KAH6594877.1"/>
    </source>
</evidence>
<feature type="domain" description="Glucosamine/galactosamine-6-phosphate isomerase" evidence="3">
    <location>
        <begin position="11"/>
        <end position="233"/>
    </location>
</feature>
<dbReference type="PANTHER" id="PTHR11054">
    <property type="entry name" value="6-PHOSPHOGLUCONOLACTONASE"/>
    <property type="match status" value="1"/>
</dbReference>
<comment type="function">
    <text evidence="2">Hydrolysis of 6-phosphogluconolactone to 6-phosphogluconate.</text>
</comment>
<dbReference type="InterPro" id="IPR039104">
    <property type="entry name" value="6PGL"/>
</dbReference>
<dbReference type="SUPFAM" id="SSF100950">
    <property type="entry name" value="NagB/RpiA/CoA transferase-like"/>
    <property type="match status" value="1"/>
</dbReference>
<name>A0ABQ8FDM1_9FUNG</name>
<comment type="caution">
    <text evidence="4">The sequence shown here is derived from an EMBL/GenBank/DDBJ whole genome shotgun (WGS) entry which is preliminary data.</text>
</comment>
<evidence type="ECO:0000259" key="3">
    <source>
        <dbReference type="Pfam" id="PF01182"/>
    </source>
</evidence>
<comment type="similarity">
    <text evidence="1 2">Belongs to the glucosamine/galactosamine-6-phosphate isomerase family. 6-phosphogluconolactonase subfamily.</text>
</comment>
<dbReference type="CDD" id="cd01400">
    <property type="entry name" value="6PGL"/>
    <property type="match status" value="1"/>
</dbReference>
<comment type="pathway">
    <text evidence="2">Carbohydrate degradation; pentose phosphate pathway; D-ribulose 5-phosphate from D-glucose 6-phosphate (oxidative stage): step 2/3.</text>
</comment>
<comment type="catalytic activity">
    <reaction evidence="2">
        <text>6-phospho-D-glucono-1,5-lactone + H2O = 6-phospho-D-gluconate + H(+)</text>
        <dbReference type="Rhea" id="RHEA:12556"/>
        <dbReference type="ChEBI" id="CHEBI:15377"/>
        <dbReference type="ChEBI" id="CHEBI:15378"/>
        <dbReference type="ChEBI" id="CHEBI:57955"/>
        <dbReference type="ChEBI" id="CHEBI:58759"/>
        <dbReference type="EC" id="3.1.1.31"/>
    </reaction>
</comment>
<keyword evidence="2" id="KW-0378">Hydrolase</keyword>
<protein>
    <recommendedName>
        <fullName evidence="2">6-phosphogluconolactonase</fullName>
        <shortName evidence="2">6PGL</shortName>
        <ecNumber evidence="2">3.1.1.31</ecNumber>
    </recommendedName>
</protein>
<dbReference type="Gene3D" id="3.40.50.1360">
    <property type="match status" value="1"/>
</dbReference>
<sequence>MLQESIYAFPSSTALSEALDTLIERLSAQAISQRGAFTIALSGGSLPKILAAKLRDNKTIDFTKWHVLYADERCVPLADPESNYGASKTTLLDAIPVPAAQVITLSEALAHTPEAAAADYQTKLMDAVKDKTSAGVPRIDAVLLGMGPDGHTCSLFPGHALLDVTDHYVAAIHDSPKPPLTRITLTYPVVNASHNVIFVATGESKANVLHRMVDLNEDFPSARVNPTSGNLYWFLDTAAASQLSVPAKLFKL</sequence>
<dbReference type="Pfam" id="PF01182">
    <property type="entry name" value="Glucosamine_iso"/>
    <property type="match status" value="1"/>
</dbReference>
<dbReference type="EMBL" id="JAFCIX010000326">
    <property type="protein sequence ID" value="KAH6594877.1"/>
    <property type="molecule type" value="Genomic_DNA"/>
</dbReference>
<evidence type="ECO:0000256" key="2">
    <source>
        <dbReference type="RuleBase" id="RU365095"/>
    </source>
</evidence>
<dbReference type="NCBIfam" id="TIGR01198">
    <property type="entry name" value="pgl"/>
    <property type="match status" value="1"/>
</dbReference>
<reference evidence="4 5" key="1">
    <citation type="submission" date="2021-02" db="EMBL/GenBank/DDBJ databases">
        <title>Variation within the Batrachochytrium salamandrivorans European outbreak.</title>
        <authorList>
            <person name="Kelly M."/>
            <person name="Pasmans F."/>
            <person name="Shea T.P."/>
            <person name="Munoz J.F."/>
            <person name="Carranza S."/>
            <person name="Cuomo C.A."/>
            <person name="Martel A."/>
        </authorList>
    </citation>
    <scope>NUCLEOTIDE SEQUENCE [LARGE SCALE GENOMIC DNA]</scope>
    <source>
        <strain evidence="4 5">AMFP18/2</strain>
    </source>
</reference>
<gene>
    <name evidence="4" type="ORF">BASA50_006229</name>
</gene>
<keyword evidence="5" id="KW-1185">Reference proteome</keyword>
<dbReference type="Proteomes" id="UP001648503">
    <property type="component" value="Unassembled WGS sequence"/>
</dbReference>